<dbReference type="EMBL" id="PFLC01000042">
    <property type="protein sequence ID" value="PIY62324.1"/>
    <property type="molecule type" value="Genomic_DNA"/>
</dbReference>
<protein>
    <submittedName>
        <fullName evidence="1">Uncharacterized protein</fullName>
    </submittedName>
</protein>
<evidence type="ECO:0000313" key="2">
    <source>
        <dbReference type="Proteomes" id="UP000230973"/>
    </source>
</evidence>
<accession>A0A2M7QA91</accession>
<reference evidence="2" key="1">
    <citation type="submission" date="2017-09" db="EMBL/GenBank/DDBJ databases">
        <title>Depth-based differentiation of microbial function through sediment-hosted aquifers and enrichment of novel symbionts in the deep terrestrial subsurface.</title>
        <authorList>
            <person name="Probst A.J."/>
            <person name="Ladd B."/>
            <person name="Jarett J.K."/>
            <person name="Geller-Mcgrath D.E."/>
            <person name="Sieber C.M.K."/>
            <person name="Emerson J.B."/>
            <person name="Anantharaman K."/>
            <person name="Thomas B.C."/>
            <person name="Malmstrom R."/>
            <person name="Stieglmeier M."/>
            <person name="Klingl A."/>
            <person name="Woyke T."/>
            <person name="Ryan C.M."/>
            <person name="Banfield J.F."/>
        </authorList>
    </citation>
    <scope>NUCLEOTIDE SEQUENCE [LARGE SCALE GENOMIC DNA]</scope>
</reference>
<organism evidence="1 2">
    <name type="scientific">Candidatus Uhrbacteria bacterium CG_4_10_14_0_8_um_filter_58_22</name>
    <dbReference type="NCBI Taxonomy" id="1975029"/>
    <lineage>
        <taxon>Bacteria</taxon>
        <taxon>Candidatus Uhriibacteriota</taxon>
    </lineage>
</organism>
<dbReference type="AlphaFoldDB" id="A0A2M7QA91"/>
<name>A0A2M7QA91_9BACT</name>
<sequence>MADLLLVRAVDGGDDGLIWEFVDSDMTGYRIELDQPVRSEMGVQFGDIWRAQIVERKDKPRNNRRAVLRLVIREREVQSFDRLTKIPGFWMRPDQLRQLLILLCESLSKIF</sequence>
<comment type="caution">
    <text evidence="1">The sequence shown here is derived from an EMBL/GenBank/DDBJ whole genome shotgun (WGS) entry which is preliminary data.</text>
</comment>
<evidence type="ECO:0000313" key="1">
    <source>
        <dbReference type="EMBL" id="PIY62324.1"/>
    </source>
</evidence>
<gene>
    <name evidence="1" type="ORF">COY93_03425</name>
</gene>
<dbReference type="Proteomes" id="UP000230973">
    <property type="component" value="Unassembled WGS sequence"/>
</dbReference>
<proteinExistence type="predicted"/>